<dbReference type="PANTHER" id="PTHR46954:SF1">
    <property type="entry name" value="C2H2-TYPE DOMAIN-CONTAINING PROTEIN"/>
    <property type="match status" value="1"/>
</dbReference>
<organism evidence="1 2">
    <name type="scientific">Gigaspora margarita</name>
    <dbReference type="NCBI Taxonomy" id="4874"/>
    <lineage>
        <taxon>Eukaryota</taxon>
        <taxon>Fungi</taxon>
        <taxon>Fungi incertae sedis</taxon>
        <taxon>Mucoromycota</taxon>
        <taxon>Glomeromycotina</taxon>
        <taxon>Glomeromycetes</taxon>
        <taxon>Diversisporales</taxon>
        <taxon>Gigasporaceae</taxon>
        <taxon>Gigaspora</taxon>
    </lineage>
</organism>
<gene>
    <name evidence="1" type="ORF">GMARGA_LOCUS30019</name>
</gene>
<evidence type="ECO:0000313" key="1">
    <source>
        <dbReference type="EMBL" id="CAG8829559.1"/>
    </source>
</evidence>
<name>A0ABN7WG60_GIGMA</name>
<reference evidence="1 2" key="1">
    <citation type="submission" date="2021-06" db="EMBL/GenBank/DDBJ databases">
        <authorList>
            <person name="Kallberg Y."/>
            <person name="Tangrot J."/>
            <person name="Rosling A."/>
        </authorList>
    </citation>
    <scope>NUCLEOTIDE SEQUENCE [LARGE SCALE GENOMIC DNA]</scope>
    <source>
        <strain evidence="1 2">120-4 pot B 10/14</strain>
    </source>
</reference>
<evidence type="ECO:0000313" key="2">
    <source>
        <dbReference type="Proteomes" id="UP000789901"/>
    </source>
</evidence>
<comment type="caution">
    <text evidence="1">The sequence shown here is derived from an EMBL/GenBank/DDBJ whole genome shotgun (WGS) entry which is preliminary data.</text>
</comment>
<keyword evidence="2" id="KW-1185">Reference proteome</keyword>
<protein>
    <submittedName>
        <fullName evidence="1">9888_t:CDS:1</fullName>
    </submittedName>
</protein>
<dbReference type="Proteomes" id="UP000789901">
    <property type="component" value="Unassembled WGS sequence"/>
</dbReference>
<dbReference type="EMBL" id="CAJVQB010041487">
    <property type="protein sequence ID" value="CAG8829559.1"/>
    <property type="molecule type" value="Genomic_DNA"/>
</dbReference>
<sequence>MQTILELVSVPDHDFSIRSSQKLVPSVYLLINPKKTNESLQVGQILIFIRAQWHLGSSSAMHIADILSLVSNKRFDRILRYNNEIKLLWVLLVDDYLTIHTHAPGQSAYNPVERSMSSLSKKVAVITLLINHFENHLDSQGNKRDLIYEKPVLVEYVDEQNEKNSENDNKNNDIYLCYGLGLKVIAAALLSASNRFLSSLIKEKDSHYLNAIHTLEYFDSIKIPSYDAYLLSLSHMHGFMELDLFLEPHI</sequence>
<accession>A0ABN7WG60</accession>
<dbReference type="PANTHER" id="PTHR46954">
    <property type="entry name" value="C2H2-TYPE DOMAIN-CONTAINING PROTEIN"/>
    <property type="match status" value="1"/>
</dbReference>
<proteinExistence type="predicted"/>